<reference evidence="1" key="2">
    <citation type="submission" date="2025-09" db="UniProtKB">
        <authorList>
            <consortium name="Ensembl"/>
        </authorList>
    </citation>
    <scope>IDENTIFICATION</scope>
</reference>
<dbReference type="GeneTree" id="ENSGT00910000147185"/>
<protein>
    <submittedName>
        <fullName evidence="1">Uncharacterized protein</fullName>
    </submittedName>
</protein>
<organism evidence="1 2">
    <name type="scientific">Mandrillus leucophaeus</name>
    <name type="common">Drill</name>
    <name type="synonym">Papio leucophaeus</name>
    <dbReference type="NCBI Taxonomy" id="9568"/>
    <lineage>
        <taxon>Eukaryota</taxon>
        <taxon>Metazoa</taxon>
        <taxon>Chordata</taxon>
        <taxon>Craniata</taxon>
        <taxon>Vertebrata</taxon>
        <taxon>Euteleostomi</taxon>
        <taxon>Mammalia</taxon>
        <taxon>Eutheria</taxon>
        <taxon>Euarchontoglires</taxon>
        <taxon>Primates</taxon>
        <taxon>Haplorrhini</taxon>
        <taxon>Catarrhini</taxon>
        <taxon>Cercopithecidae</taxon>
        <taxon>Cercopithecinae</taxon>
        <taxon>Mandrillus</taxon>
    </lineage>
</organism>
<name>A0A2K5XIC7_MANLE</name>
<dbReference type="Ensembl" id="ENSMLET00000014280.1">
    <property type="protein sequence ID" value="ENSMLEP00000003077.1"/>
    <property type="gene ID" value="ENSMLEG00000013021.1"/>
</dbReference>
<proteinExistence type="predicted"/>
<dbReference type="Proteomes" id="UP000233140">
    <property type="component" value="Unassembled WGS sequence"/>
</dbReference>
<accession>A0A2K5XIC7</accession>
<dbReference type="AlphaFoldDB" id="A0A2K5XIC7"/>
<reference evidence="1" key="1">
    <citation type="submission" date="2025-08" db="UniProtKB">
        <authorList>
            <consortium name="Ensembl"/>
        </authorList>
    </citation>
    <scope>IDENTIFICATION</scope>
</reference>
<evidence type="ECO:0000313" key="1">
    <source>
        <dbReference type="Ensembl" id="ENSMLEP00000003077.1"/>
    </source>
</evidence>
<evidence type="ECO:0000313" key="2">
    <source>
        <dbReference type="Proteomes" id="UP000233140"/>
    </source>
</evidence>
<sequence>MVKTCGAVRRHELAFPLVQFPFLKQRMMILVTVFALKQHLSCAWYLVLRFLMTVSQQSCEADLHIPSVLVCSHAADEDIPEMVIYKEKGLMDSQFHVAGETSQSWWKVKGMSCMAVDKRE</sequence>
<keyword evidence="2" id="KW-1185">Reference proteome</keyword>
<dbReference type="OMA" id="MAVDKRE"/>